<accession>A0AAV4LUJ6</accession>
<sequence length="560" mass="57775">MKTVDPEFLAVEGTSLLANLGVVLTQVDGALAEHLAAAQQVGGANLQLQDGKVARNANGVLETPVEDGSAKVLALLNLEGAAHEEGKSRVAVQRHTAKVPNNDAELVVGLLHAADGADGLGLSSLEVHHLEPAAERAVRDSGVIVLESAQLDGNDVVGHQLLHLLVEKAVLAVDEGGADDLVLDGALLDDADLEDGVFGEGAAQVVADVVDGLDALRADGGVAHVLRVAERALLLVVDVAHPQVRGNTAVAAAGVEAAGLEHVEAHHEVLGLGVQLDQLLTTLGHLLGRLAPHALVLVRLYAADELENADRLGDAGGGAPHDGSLHVRQVVDGKVALHLVRNLVALQLVGLVVLHYRNLKVVVEGLALPGFTGTLQGDEVEGVVELDVHRLDVVAQSRLHGTADVLGLVDLSLLAGGEEVLQHLHLEEAAGVEALLVAQPGQERVQAQVGHAEALAVVAREDHELDEAVVLHALGEADLDVVGGQVVPVALEAGDGLAARGLVEQLVAAAVPNDDRGAVDGLEGPHADEEHGNEGRHPGRVDVVEEGVAVGVLLQKVQRD</sequence>
<name>A0AAV4LUJ6_BABCB</name>
<evidence type="ECO:0000313" key="3">
    <source>
        <dbReference type="Proteomes" id="UP001497744"/>
    </source>
</evidence>
<feature type="region of interest" description="Disordered" evidence="1">
    <location>
        <begin position="514"/>
        <end position="540"/>
    </location>
</feature>
<comment type="caution">
    <text evidence="2">The sequence shown here is derived from an EMBL/GenBank/DDBJ whole genome shotgun (WGS) entry which is preliminary data.</text>
</comment>
<organism evidence="2 3">
    <name type="scientific">Babesia caballi</name>
    <dbReference type="NCBI Taxonomy" id="5871"/>
    <lineage>
        <taxon>Eukaryota</taxon>
        <taxon>Sar</taxon>
        <taxon>Alveolata</taxon>
        <taxon>Apicomplexa</taxon>
        <taxon>Aconoidasida</taxon>
        <taxon>Piroplasmida</taxon>
        <taxon>Babesiidae</taxon>
        <taxon>Babesia</taxon>
    </lineage>
</organism>
<evidence type="ECO:0000256" key="1">
    <source>
        <dbReference type="SAM" id="MobiDB-lite"/>
    </source>
</evidence>
<gene>
    <name evidence="2" type="ORF">BcabD6B2_26900</name>
</gene>
<dbReference type="AlphaFoldDB" id="A0AAV4LUJ6"/>
<reference evidence="2 3" key="1">
    <citation type="submission" date="2021-06" db="EMBL/GenBank/DDBJ databases">
        <title>Genome sequence of Babesia caballi.</title>
        <authorList>
            <person name="Yamagishi J."/>
            <person name="Kidaka T."/>
            <person name="Ochi A."/>
        </authorList>
    </citation>
    <scope>NUCLEOTIDE SEQUENCE [LARGE SCALE GENOMIC DNA]</scope>
    <source>
        <strain evidence="2">USDA-D6B2</strain>
    </source>
</reference>
<evidence type="ECO:0000313" key="2">
    <source>
        <dbReference type="EMBL" id="GIX63255.1"/>
    </source>
</evidence>
<dbReference type="EMBL" id="BPLF01000002">
    <property type="protein sequence ID" value="GIX63255.1"/>
    <property type="molecule type" value="Genomic_DNA"/>
</dbReference>
<dbReference type="RefSeq" id="XP_067715324.1">
    <property type="nucleotide sequence ID" value="XM_067859223.1"/>
</dbReference>
<dbReference type="Proteomes" id="UP001497744">
    <property type="component" value="Unassembled WGS sequence"/>
</dbReference>
<proteinExistence type="predicted"/>
<keyword evidence="3" id="KW-1185">Reference proteome</keyword>
<protein>
    <submittedName>
        <fullName evidence="2">Uncharacterized protein</fullName>
    </submittedName>
</protein>
<dbReference type="GeneID" id="94194736"/>